<reference evidence="2" key="2">
    <citation type="submission" date="2020-08" db="EMBL/GenBank/DDBJ databases">
        <title>Plant Genome Project.</title>
        <authorList>
            <person name="Zhang R.-G."/>
        </authorList>
    </citation>
    <scope>NUCLEOTIDE SEQUENCE</scope>
    <source>
        <strain evidence="2">Huo1</strain>
        <tissue evidence="2">Leaf</tissue>
    </source>
</reference>
<evidence type="ECO:0000313" key="3">
    <source>
        <dbReference type="Proteomes" id="UP000298416"/>
    </source>
</evidence>
<evidence type="ECO:0000256" key="1">
    <source>
        <dbReference type="SAM" id="MobiDB-lite"/>
    </source>
</evidence>
<name>A0A8X8ZCI8_SALSN</name>
<keyword evidence="3" id="KW-1185">Reference proteome</keyword>
<gene>
    <name evidence="2" type="ORF">SASPL_140487</name>
</gene>
<reference evidence="2" key="1">
    <citation type="submission" date="2018-01" db="EMBL/GenBank/DDBJ databases">
        <authorList>
            <person name="Mao J.F."/>
        </authorList>
    </citation>
    <scope>NUCLEOTIDE SEQUENCE</scope>
    <source>
        <strain evidence="2">Huo1</strain>
        <tissue evidence="2">Leaf</tissue>
    </source>
</reference>
<feature type="region of interest" description="Disordered" evidence="1">
    <location>
        <begin position="73"/>
        <end position="162"/>
    </location>
</feature>
<evidence type="ECO:0000313" key="2">
    <source>
        <dbReference type="EMBL" id="KAG6399014.1"/>
    </source>
</evidence>
<organism evidence="2">
    <name type="scientific">Salvia splendens</name>
    <name type="common">Scarlet sage</name>
    <dbReference type="NCBI Taxonomy" id="180675"/>
    <lineage>
        <taxon>Eukaryota</taxon>
        <taxon>Viridiplantae</taxon>
        <taxon>Streptophyta</taxon>
        <taxon>Embryophyta</taxon>
        <taxon>Tracheophyta</taxon>
        <taxon>Spermatophyta</taxon>
        <taxon>Magnoliopsida</taxon>
        <taxon>eudicotyledons</taxon>
        <taxon>Gunneridae</taxon>
        <taxon>Pentapetalae</taxon>
        <taxon>asterids</taxon>
        <taxon>lamiids</taxon>
        <taxon>Lamiales</taxon>
        <taxon>Lamiaceae</taxon>
        <taxon>Nepetoideae</taxon>
        <taxon>Mentheae</taxon>
        <taxon>Salviinae</taxon>
        <taxon>Salvia</taxon>
        <taxon>Salvia subgen. Calosphace</taxon>
        <taxon>core Calosphace</taxon>
    </lineage>
</organism>
<dbReference type="EMBL" id="PNBA02000015">
    <property type="protein sequence ID" value="KAG6399014.1"/>
    <property type="molecule type" value="Genomic_DNA"/>
</dbReference>
<dbReference type="Proteomes" id="UP000298416">
    <property type="component" value="Unassembled WGS sequence"/>
</dbReference>
<accession>A0A8X8ZCI8</accession>
<proteinExistence type="predicted"/>
<feature type="compositionally biased region" description="Basic and acidic residues" evidence="1">
    <location>
        <begin position="73"/>
        <end position="97"/>
    </location>
</feature>
<sequence>MFISDVMLRLNHVKGKEKLVLQESLSATSRREMMQLTAAASVGLLSIVLPASAEASTRKATMRQKIREKFEELRRKAGLSKPKDEGEEKKQKDEAGGKPKVQSGTKEAKPKPKVQHRGNGTKAEIKDETEQPSTSQESKHEGPMIPALPGIINDKPIETTLP</sequence>
<comment type="caution">
    <text evidence="2">The sequence shown here is derived from an EMBL/GenBank/DDBJ whole genome shotgun (WGS) entry which is preliminary data.</text>
</comment>
<protein>
    <submittedName>
        <fullName evidence="2">Uncharacterized protein</fullName>
    </submittedName>
</protein>
<dbReference type="AlphaFoldDB" id="A0A8X8ZCI8"/>